<organism evidence="2 3">
    <name type="scientific">Streptomyces sulfonofaciens</name>
    <dbReference type="NCBI Taxonomy" id="68272"/>
    <lineage>
        <taxon>Bacteria</taxon>
        <taxon>Bacillati</taxon>
        <taxon>Actinomycetota</taxon>
        <taxon>Actinomycetes</taxon>
        <taxon>Kitasatosporales</taxon>
        <taxon>Streptomycetaceae</taxon>
        <taxon>Streptomyces</taxon>
    </lineage>
</organism>
<proteinExistence type="predicted"/>
<evidence type="ECO:0000256" key="1">
    <source>
        <dbReference type="SAM" id="MobiDB-lite"/>
    </source>
</evidence>
<dbReference type="AlphaFoldDB" id="A0A919L7E5"/>
<gene>
    <name evidence="2" type="ORF">GCM10018793_64210</name>
</gene>
<reference evidence="2" key="1">
    <citation type="journal article" date="2014" name="Int. J. Syst. Evol. Microbiol.">
        <title>Complete genome sequence of Corynebacterium casei LMG S-19264T (=DSM 44701T), isolated from a smear-ripened cheese.</title>
        <authorList>
            <consortium name="US DOE Joint Genome Institute (JGI-PGF)"/>
            <person name="Walter F."/>
            <person name="Albersmeier A."/>
            <person name="Kalinowski J."/>
            <person name="Ruckert C."/>
        </authorList>
    </citation>
    <scope>NUCLEOTIDE SEQUENCE</scope>
    <source>
        <strain evidence="2">JCM 5069</strain>
    </source>
</reference>
<protein>
    <submittedName>
        <fullName evidence="2">Uncharacterized protein</fullName>
    </submittedName>
</protein>
<comment type="caution">
    <text evidence="2">The sequence shown here is derived from an EMBL/GenBank/DDBJ whole genome shotgun (WGS) entry which is preliminary data.</text>
</comment>
<reference evidence="2" key="2">
    <citation type="submission" date="2020-09" db="EMBL/GenBank/DDBJ databases">
        <authorList>
            <person name="Sun Q."/>
            <person name="Ohkuma M."/>
        </authorList>
    </citation>
    <scope>NUCLEOTIDE SEQUENCE</scope>
    <source>
        <strain evidence="2">JCM 5069</strain>
    </source>
</reference>
<dbReference type="RefSeq" id="WP_189938189.1">
    <property type="nucleotide sequence ID" value="NZ_BNCD01000029.1"/>
</dbReference>
<keyword evidence="3" id="KW-1185">Reference proteome</keyword>
<sequence length="79" mass="8200">MDTFDPAAEDCEMPSPALALIALLTAAETTAAEDPSAEGEAAFTLTDTPEGRQALARDRPENDPPQQAGPVADQEDDGT</sequence>
<name>A0A919L7E5_9ACTN</name>
<evidence type="ECO:0000313" key="2">
    <source>
        <dbReference type="EMBL" id="GHH87640.1"/>
    </source>
</evidence>
<dbReference type="Proteomes" id="UP000603708">
    <property type="component" value="Unassembled WGS sequence"/>
</dbReference>
<evidence type="ECO:0000313" key="3">
    <source>
        <dbReference type="Proteomes" id="UP000603708"/>
    </source>
</evidence>
<feature type="region of interest" description="Disordered" evidence="1">
    <location>
        <begin position="31"/>
        <end position="79"/>
    </location>
</feature>
<accession>A0A919L7E5</accession>
<dbReference type="EMBL" id="BNCD01000029">
    <property type="protein sequence ID" value="GHH87640.1"/>
    <property type="molecule type" value="Genomic_DNA"/>
</dbReference>